<dbReference type="HAMAP" id="MF_00047">
    <property type="entry name" value="Dala_Dala_lig"/>
    <property type="match status" value="1"/>
</dbReference>
<dbReference type="InterPro" id="IPR005905">
    <property type="entry name" value="D_ala_D_ala"/>
</dbReference>
<dbReference type="PANTHER" id="PTHR23132:SF25">
    <property type="entry name" value="D-ALANINE--D-ALANINE LIGASE A"/>
    <property type="match status" value="1"/>
</dbReference>
<evidence type="ECO:0000256" key="2">
    <source>
        <dbReference type="ARBA" id="ARBA00001946"/>
    </source>
</evidence>
<evidence type="ECO:0000256" key="10">
    <source>
        <dbReference type="ARBA" id="ARBA00022984"/>
    </source>
</evidence>
<dbReference type="PANTHER" id="PTHR23132">
    <property type="entry name" value="D-ALANINE--D-ALANINE LIGASE"/>
    <property type="match status" value="1"/>
</dbReference>
<dbReference type="InterPro" id="IPR011127">
    <property type="entry name" value="Dala_Dala_lig_N"/>
</dbReference>
<evidence type="ECO:0000256" key="14">
    <source>
        <dbReference type="PROSITE-ProRule" id="PRU00409"/>
    </source>
</evidence>
<dbReference type="SUPFAM" id="SSF56059">
    <property type="entry name" value="Glutathione synthetase ATP-binding domain-like"/>
    <property type="match status" value="1"/>
</dbReference>
<dbReference type="Pfam" id="PF07478">
    <property type="entry name" value="Dala_Dala_lig_C"/>
    <property type="match status" value="1"/>
</dbReference>
<name>A0ABR9VY89_9MICO</name>
<evidence type="ECO:0000256" key="13">
    <source>
        <dbReference type="HAMAP-Rule" id="MF_00047"/>
    </source>
</evidence>
<dbReference type="InterPro" id="IPR011761">
    <property type="entry name" value="ATP-grasp"/>
</dbReference>
<evidence type="ECO:0000313" key="16">
    <source>
        <dbReference type="EMBL" id="MBE9403152.1"/>
    </source>
</evidence>
<evidence type="ECO:0000259" key="15">
    <source>
        <dbReference type="PROSITE" id="PS50975"/>
    </source>
</evidence>
<comment type="cofactor">
    <cofactor evidence="2">
        <name>Mg(2+)</name>
        <dbReference type="ChEBI" id="CHEBI:18420"/>
    </cofactor>
</comment>
<keyword evidence="4 13" id="KW-0436">Ligase</keyword>
<evidence type="ECO:0000256" key="5">
    <source>
        <dbReference type="ARBA" id="ARBA00022723"/>
    </source>
</evidence>
<dbReference type="InterPro" id="IPR000291">
    <property type="entry name" value="D-Ala_lig_Van_CS"/>
</dbReference>
<comment type="function">
    <text evidence="13">Cell wall formation.</text>
</comment>
<dbReference type="NCBIfam" id="TIGR01205">
    <property type="entry name" value="D_ala_D_alaTIGR"/>
    <property type="match status" value="1"/>
</dbReference>
<dbReference type="PROSITE" id="PS00844">
    <property type="entry name" value="DALA_DALA_LIGASE_2"/>
    <property type="match status" value="1"/>
</dbReference>
<dbReference type="Gene3D" id="3.40.50.20">
    <property type="match status" value="1"/>
</dbReference>
<reference evidence="16 17" key="1">
    <citation type="submission" date="2020-10" db="EMBL/GenBank/DDBJ databases">
        <title>Draft genome and description of Brachybacterium epidermidis sp nov.</title>
        <authorList>
            <person name="Boxberger M."/>
            <person name="La Scola B."/>
        </authorList>
    </citation>
    <scope>NUCLEOTIDE SEQUENCE [LARGE SCALE GENOMIC DNA]</scope>
    <source>
        <strain evidence="16 17">Marseille-Q2903</strain>
    </source>
</reference>
<keyword evidence="12 13" id="KW-0961">Cell wall biogenesis/degradation</keyword>
<evidence type="ECO:0000256" key="7">
    <source>
        <dbReference type="ARBA" id="ARBA00022840"/>
    </source>
</evidence>
<dbReference type="InterPro" id="IPR013815">
    <property type="entry name" value="ATP_grasp_subdomain_1"/>
</dbReference>
<keyword evidence="10 13" id="KW-0573">Peptidoglycan synthesis</keyword>
<evidence type="ECO:0000256" key="12">
    <source>
        <dbReference type="ARBA" id="ARBA00023316"/>
    </source>
</evidence>
<dbReference type="GO" id="GO:0016874">
    <property type="term" value="F:ligase activity"/>
    <property type="evidence" value="ECO:0007669"/>
    <property type="project" value="UniProtKB-KW"/>
</dbReference>
<dbReference type="Proteomes" id="UP000644727">
    <property type="component" value="Unassembled WGS sequence"/>
</dbReference>
<comment type="caution">
    <text evidence="16">The sequence shown here is derived from an EMBL/GenBank/DDBJ whole genome shotgun (WGS) entry which is preliminary data.</text>
</comment>
<dbReference type="Gene3D" id="3.30.470.20">
    <property type="entry name" value="ATP-grasp fold, B domain"/>
    <property type="match status" value="1"/>
</dbReference>
<keyword evidence="6 14" id="KW-0547">Nucleotide-binding</keyword>
<comment type="catalytic activity">
    <reaction evidence="13">
        <text>2 D-alanine + ATP = D-alanyl-D-alanine + ADP + phosphate + H(+)</text>
        <dbReference type="Rhea" id="RHEA:11224"/>
        <dbReference type="ChEBI" id="CHEBI:15378"/>
        <dbReference type="ChEBI" id="CHEBI:30616"/>
        <dbReference type="ChEBI" id="CHEBI:43474"/>
        <dbReference type="ChEBI" id="CHEBI:57416"/>
        <dbReference type="ChEBI" id="CHEBI:57822"/>
        <dbReference type="ChEBI" id="CHEBI:456216"/>
        <dbReference type="EC" id="6.3.2.4"/>
    </reaction>
</comment>
<evidence type="ECO:0000256" key="9">
    <source>
        <dbReference type="ARBA" id="ARBA00022960"/>
    </source>
</evidence>
<keyword evidence="8" id="KW-0460">Magnesium</keyword>
<dbReference type="EMBL" id="JADEYR010000001">
    <property type="protein sequence ID" value="MBE9403152.1"/>
    <property type="molecule type" value="Genomic_DNA"/>
</dbReference>
<comment type="pathway">
    <text evidence="13">Cell wall biogenesis; peptidoglycan biosynthesis.</text>
</comment>
<dbReference type="Pfam" id="PF01820">
    <property type="entry name" value="Dala_Dala_lig_N"/>
    <property type="match status" value="1"/>
</dbReference>
<comment type="subcellular location">
    <subcellularLocation>
        <location evidence="13">Cytoplasm</location>
    </subcellularLocation>
</comment>
<keyword evidence="5" id="KW-0479">Metal-binding</keyword>
<evidence type="ECO:0000256" key="1">
    <source>
        <dbReference type="ARBA" id="ARBA00001936"/>
    </source>
</evidence>
<dbReference type="InterPro" id="IPR016185">
    <property type="entry name" value="PreATP-grasp_dom_sf"/>
</dbReference>
<dbReference type="EC" id="6.3.2.4" evidence="13"/>
<dbReference type="Gene3D" id="3.30.1490.20">
    <property type="entry name" value="ATP-grasp fold, A domain"/>
    <property type="match status" value="1"/>
</dbReference>
<evidence type="ECO:0000256" key="8">
    <source>
        <dbReference type="ARBA" id="ARBA00022842"/>
    </source>
</evidence>
<comment type="similarity">
    <text evidence="3 13">Belongs to the D-alanine--D-alanine ligase family.</text>
</comment>
<organism evidence="16 17">
    <name type="scientific">Brachybacterium epidermidis</name>
    <dbReference type="NCBI Taxonomy" id="2781983"/>
    <lineage>
        <taxon>Bacteria</taxon>
        <taxon>Bacillati</taxon>
        <taxon>Actinomycetota</taxon>
        <taxon>Actinomycetes</taxon>
        <taxon>Micrococcales</taxon>
        <taxon>Dermabacteraceae</taxon>
        <taxon>Brachybacterium</taxon>
    </lineage>
</organism>
<evidence type="ECO:0000313" key="17">
    <source>
        <dbReference type="Proteomes" id="UP000644727"/>
    </source>
</evidence>
<evidence type="ECO:0000256" key="6">
    <source>
        <dbReference type="ARBA" id="ARBA00022741"/>
    </source>
</evidence>
<protein>
    <recommendedName>
        <fullName evidence="13">D-alanine--D-alanine ligase</fullName>
        <ecNumber evidence="13">6.3.2.4</ecNumber>
    </recommendedName>
    <alternativeName>
        <fullName evidence="13">D-Ala-D-Ala ligase</fullName>
    </alternativeName>
    <alternativeName>
        <fullName evidence="13">D-alanylalanine synthetase</fullName>
    </alternativeName>
</protein>
<dbReference type="PROSITE" id="PS00843">
    <property type="entry name" value="DALA_DALA_LIGASE_1"/>
    <property type="match status" value="1"/>
</dbReference>
<keyword evidence="17" id="KW-1185">Reference proteome</keyword>
<feature type="domain" description="ATP-grasp" evidence="15">
    <location>
        <begin position="150"/>
        <end position="361"/>
    </location>
</feature>
<dbReference type="PIRSF" id="PIRSF039102">
    <property type="entry name" value="Ddl/VanB"/>
    <property type="match status" value="1"/>
</dbReference>
<keyword evidence="9 13" id="KW-0133">Cell shape</keyword>
<dbReference type="InterPro" id="IPR011095">
    <property type="entry name" value="Dala_Dala_lig_C"/>
</dbReference>
<keyword evidence="11" id="KW-0464">Manganese</keyword>
<dbReference type="NCBIfam" id="NF002528">
    <property type="entry name" value="PRK01966.1-4"/>
    <property type="match status" value="1"/>
</dbReference>
<dbReference type="SUPFAM" id="SSF52440">
    <property type="entry name" value="PreATP-grasp domain"/>
    <property type="match status" value="1"/>
</dbReference>
<keyword evidence="13" id="KW-0963">Cytoplasm</keyword>
<comment type="cofactor">
    <cofactor evidence="1">
        <name>Mn(2+)</name>
        <dbReference type="ChEBI" id="CHEBI:29035"/>
    </cofactor>
</comment>
<sequence length="371" mass="40076">MTTTVALLFGGRSGEHGISCITAGGVLGAIDREKYHVIAVGVTREGRYVQVSDDPADWTLVDGRAPEVSGDGPEVLLPAVRHSAGEPIELRVIRDGRVEPLARIDAVFPLLHGSYGEDGTIQGALDLLDVPYVGSGVLASAMSMDKATTKLVLTTAGLTCAPGHVVHQDHWEQQSRSVMRHLRESYPLPWFVKPSRAGSSLGVTRVGREEELEPALREAFAEDPKVLIEQAVAGREVECGVLQGADGGPPRTTLPGEVRVGEDLEFYDYGSKYFGKGTIDIEIPAKLPDRVLEEVRHVSAAAFEALGLEGLARVDVFVTPENTVIVNEVNTMPGFTPYSMFPVLWQNMGVDYTALITDLVEQALARRIGLR</sequence>
<evidence type="ECO:0000256" key="3">
    <source>
        <dbReference type="ARBA" id="ARBA00010871"/>
    </source>
</evidence>
<evidence type="ECO:0000256" key="11">
    <source>
        <dbReference type="ARBA" id="ARBA00023211"/>
    </source>
</evidence>
<dbReference type="PROSITE" id="PS50975">
    <property type="entry name" value="ATP_GRASP"/>
    <property type="match status" value="1"/>
</dbReference>
<evidence type="ECO:0000256" key="4">
    <source>
        <dbReference type="ARBA" id="ARBA00022598"/>
    </source>
</evidence>
<proteinExistence type="inferred from homology"/>
<keyword evidence="7 14" id="KW-0067">ATP-binding</keyword>
<accession>A0ABR9VY89</accession>
<gene>
    <name evidence="13" type="primary">ddl</name>
    <name evidence="16" type="ORF">IOE58_02710</name>
</gene>
<dbReference type="RefSeq" id="WP_193864859.1">
    <property type="nucleotide sequence ID" value="NZ_JADEYR010000001.1"/>
</dbReference>